<dbReference type="Proteomes" id="UP001172457">
    <property type="component" value="Chromosome 3"/>
</dbReference>
<dbReference type="AlphaFoldDB" id="A0AA38TB42"/>
<dbReference type="EMBL" id="JARYMX010000003">
    <property type="protein sequence ID" value="KAJ9557685.1"/>
    <property type="molecule type" value="Genomic_DNA"/>
</dbReference>
<evidence type="ECO:0008006" key="3">
    <source>
        <dbReference type="Google" id="ProtNLM"/>
    </source>
</evidence>
<evidence type="ECO:0000313" key="1">
    <source>
        <dbReference type="EMBL" id="KAJ9557685.1"/>
    </source>
</evidence>
<keyword evidence="2" id="KW-1185">Reference proteome</keyword>
<accession>A0AA38TB42</accession>
<proteinExistence type="predicted"/>
<protein>
    <recommendedName>
        <fullName evidence="3">Reverse transcriptase zinc-binding domain-containing protein</fullName>
    </recommendedName>
</protein>
<organism evidence="1 2">
    <name type="scientific">Centaurea solstitialis</name>
    <name type="common">yellow star-thistle</name>
    <dbReference type="NCBI Taxonomy" id="347529"/>
    <lineage>
        <taxon>Eukaryota</taxon>
        <taxon>Viridiplantae</taxon>
        <taxon>Streptophyta</taxon>
        <taxon>Embryophyta</taxon>
        <taxon>Tracheophyta</taxon>
        <taxon>Spermatophyta</taxon>
        <taxon>Magnoliopsida</taxon>
        <taxon>eudicotyledons</taxon>
        <taxon>Gunneridae</taxon>
        <taxon>Pentapetalae</taxon>
        <taxon>asterids</taxon>
        <taxon>campanulids</taxon>
        <taxon>Asterales</taxon>
        <taxon>Asteraceae</taxon>
        <taxon>Carduoideae</taxon>
        <taxon>Cardueae</taxon>
        <taxon>Centaureinae</taxon>
        <taxon>Centaurea</taxon>
    </lineage>
</organism>
<evidence type="ECO:0000313" key="2">
    <source>
        <dbReference type="Proteomes" id="UP001172457"/>
    </source>
</evidence>
<sequence length="127" mass="14880">MVSEQGSPVVGQKKPHGLHSRNLVNQNKFHPDRLLCLFCNNVADSREHLFFQCSFVSDFWMLIRNEVGSTALRVWHEIFHELVHRRWHSGDFESSSFSQEVYITYGKRGIVVCLMGQKEMWLICLKI</sequence>
<comment type="caution">
    <text evidence="1">The sequence shown here is derived from an EMBL/GenBank/DDBJ whole genome shotgun (WGS) entry which is preliminary data.</text>
</comment>
<name>A0AA38TB42_9ASTR</name>
<reference evidence="1" key="1">
    <citation type="submission" date="2023-03" db="EMBL/GenBank/DDBJ databases">
        <title>Chromosome-scale reference genome and RAD-based genetic map of yellow starthistle (Centaurea solstitialis) reveal putative structural variation and QTLs associated with invader traits.</title>
        <authorList>
            <person name="Reatini B."/>
            <person name="Cang F.A."/>
            <person name="Jiang Q."/>
            <person name="Mckibben M.T.W."/>
            <person name="Barker M.S."/>
            <person name="Rieseberg L.H."/>
            <person name="Dlugosch K.M."/>
        </authorList>
    </citation>
    <scope>NUCLEOTIDE SEQUENCE</scope>
    <source>
        <strain evidence="1">CAN-66</strain>
        <tissue evidence="1">Leaf</tissue>
    </source>
</reference>
<gene>
    <name evidence="1" type="ORF">OSB04_012299</name>
</gene>